<dbReference type="AlphaFoldDB" id="A0A7Z1AEN7"/>
<dbReference type="EMBL" id="MARB01000024">
    <property type="protein sequence ID" value="ODJ86259.1"/>
    <property type="molecule type" value="Genomic_DNA"/>
</dbReference>
<keyword evidence="1" id="KW-0812">Transmembrane</keyword>
<evidence type="ECO:0000259" key="2">
    <source>
        <dbReference type="Pfam" id="PF13400"/>
    </source>
</evidence>
<feature type="domain" description="Putative Flp pilus-assembly TadG-like N-terminal" evidence="2">
    <location>
        <begin position="11"/>
        <end position="55"/>
    </location>
</feature>
<reference evidence="3 4" key="1">
    <citation type="submission" date="2016-06" db="EMBL/GenBank/DDBJ databases">
        <title>Genome sequence of endosymbiont of Candidatus Endolucinida thiodiazotropha.</title>
        <authorList>
            <person name="Poehlein A."/>
            <person name="Koenig S."/>
            <person name="Heiden S.E."/>
            <person name="Thuermer A."/>
            <person name="Voget S."/>
            <person name="Daniel R."/>
            <person name="Markert S."/>
            <person name="Gros O."/>
            <person name="Schweder T."/>
        </authorList>
    </citation>
    <scope>NUCLEOTIDE SEQUENCE [LARGE SCALE GENOMIC DNA]</scope>
    <source>
        <strain evidence="3 4">COS</strain>
    </source>
</reference>
<organism evidence="3 4">
    <name type="scientific">Candidatus Thiodiazotropha endolucinida</name>
    <dbReference type="NCBI Taxonomy" id="1655433"/>
    <lineage>
        <taxon>Bacteria</taxon>
        <taxon>Pseudomonadati</taxon>
        <taxon>Pseudomonadota</taxon>
        <taxon>Gammaproteobacteria</taxon>
        <taxon>Chromatiales</taxon>
        <taxon>Sedimenticolaceae</taxon>
        <taxon>Candidatus Thiodiazotropha</taxon>
    </lineage>
</organism>
<evidence type="ECO:0000313" key="4">
    <source>
        <dbReference type="Proteomes" id="UP000094769"/>
    </source>
</evidence>
<evidence type="ECO:0000256" key="1">
    <source>
        <dbReference type="SAM" id="Phobius"/>
    </source>
</evidence>
<comment type="caution">
    <text evidence="3">The sequence shown here is derived from an EMBL/GenBank/DDBJ whole genome shotgun (WGS) entry which is preliminary data.</text>
</comment>
<dbReference type="OrthoDB" id="5493674at2"/>
<protein>
    <recommendedName>
        <fullName evidence="2">Putative Flp pilus-assembly TadG-like N-terminal domain-containing protein</fullName>
    </recommendedName>
</protein>
<dbReference type="Pfam" id="PF13400">
    <property type="entry name" value="Tad"/>
    <property type="match status" value="1"/>
</dbReference>
<keyword evidence="4" id="KW-1185">Reference proteome</keyword>
<evidence type="ECO:0000313" key="3">
    <source>
        <dbReference type="EMBL" id="ODJ86259.1"/>
    </source>
</evidence>
<dbReference type="Proteomes" id="UP000094769">
    <property type="component" value="Unassembled WGS sequence"/>
</dbReference>
<proteinExistence type="predicted"/>
<keyword evidence="1" id="KW-1133">Transmembrane helix</keyword>
<dbReference type="InterPro" id="IPR028087">
    <property type="entry name" value="Tad_N"/>
</dbReference>
<feature type="transmembrane region" description="Helical" evidence="1">
    <location>
        <begin position="12"/>
        <end position="32"/>
    </location>
</feature>
<accession>A0A7Z1AEN7</accession>
<keyword evidence="1" id="KW-0472">Membrane</keyword>
<name>A0A7Z1AEN7_9GAMM</name>
<dbReference type="RefSeq" id="WP_069127197.1">
    <property type="nucleotide sequence ID" value="NZ_MARB01000024.1"/>
</dbReference>
<gene>
    <name evidence="3" type="ORF">CODIS_34540</name>
</gene>
<sequence length="637" mass="71556">MNSKTINRESGQALPLGIAFLMSTILLGLVLFNTGQTASERSRLINTADAAVYSGLVWQARALNFQAYTNRAMVANQVSIGQLVSLTSWTQYAYILARNIDSILDYFPIDELSIEAAEIITETIDDVAVNIAETFIPIIDSINGMLSRTQQAVYVASFAATPAIVREVVEENDERYNTNTAYAVIGLGENALGWQNLVRRYDDEDGLLRKADVVNRSKDEFTNARNLGTSQLIPNAPDVLNLGITRLWLRKEGRTNLVSDAQDGSMQWEWKGKDTFSLHREDLEFTRRGPRWVHGELPLGWGSRHVNGDFECEEGQDRSRWWSWRYSDDGCPRYTQQNRRAEMIANLSQEALDAEYNGIRAYNDLRNLSRQNGDPRLALRLEVELPQSDVRTASKIDGLGSDSVPEDELRSGMGEGMFGTEDQMAGEGMAIIASGELFFHPPDDYVPARRRGRYEIASLFSPYWEVRLTDTPLERRFMAWTLRDENLLTEGASGISSGVEHYIHEREEELARLRGLEQSLQDQLNDTIDVTRRAELETELVAVGSQITHLESTSGNALMLTDGLQQEMAQGVSEAAQIQVGQYEHMLQEYAEQGGEEIVDQFEDEVVDQITDQMQQTLEAAAEEAVESTLNSIIIIN</sequence>